<protein>
    <submittedName>
        <fullName evidence="1">Uncharacterized protein</fullName>
    </submittedName>
</protein>
<dbReference type="Gramene" id="PVH33289">
    <property type="protein sequence ID" value="PVH33289"/>
    <property type="gene ID" value="PAHAL_9G618900"/>
</dbReference>
<sequence>MKQTYPPLYSTKITFDQFDMTSIVYVHQDAELPTLMFTFDQFDMTSIVNVHQEDAELPTLMFVGFLLAM</sequence>
<accession>A0A2T8I6I7</accession>
<dbReference type="AlphaFoldDB" id="A0A2T8I6I7"/>
<evidence type="ECO:0000313" key="1">
    <source>
        <dbReference type="EMBL" id="PVH33289.1"/>
    </source>
</evidence>
<dbReference type="Proteomes" id="UP000243499">
    <property type="component" value="Chromosome 9"/>
</dbReference>
<proteinExistence type="predicted"/>
<gene>
    <name evidence="1" type="ORF">PAHAL_9G618900</name>
</gene>
<organism evidence="1">
    <name type="scientific">Panicum hallii</name>
    <dbReference type="NCBI Taxonomy" id="206008"/>
    <lineage>
        <taxon>Eukaryota</taxon>
        <taxon>Viridiplantae</taxon>
        <taxon>Streptophyta</taxon>
        <taxon>Embryophyta</taxon>
        <taxon>Tracheophyta</taxon>
        <taxon>Spermatophyta</taxon>
        <taxon>Magnoliopsida</taxon>
        <taxon>Liliopsida</taxon>
        <taxon>Poales</taxon>
        <taxon>Poaceae</taxon>
        <taxon>PACMAD clade</taxon>
        <taxon>Panicoideae</taxon>
        <taxon>Panicodae</taxon>
        <taxon>Paniceae</taxon>
        <taxon>Panicinae</taxon>
        <taxon>Panicum</taxon>
        <taxon>Panicum sect. Panicum</taxon>
    </lineage>
</organism>
<name>A0A2T8I6I7_9POAL</name>
<dbReference type="EMBL" id="CM008054">
    <property type="protein sequence ID" value="PVH33289.1"/>
    <property type="molecule type" value="Genomic_DNA"/>
</dbReference>
<reference evidence="1" key="1">
    <citation type="submission" date="2018-04" db="EMBL/GenBank/DDBJ databases">
        <title>WGS assembly of Panicum hallii.</title>
        <authorList>
            <person name="Lovell J."/>
            <person name="Jenkins J."/>
            <person name="Lowry D."/>
            <person name="Mamidi S."/>
            <person name="Sreedasyam A."/>
            <person name="Weng X."/>
            <person name="Barry K."/>
            <person name="Bonette J."/>
            <person name="Campitelli B."/>
            <person name="Daum C."/>
            <person name="Gordon S."/>
            <person name="Gould B."/>
            <person name="Lipzen A."/>
            <person name="Macqueen A."/>
            <person name="Palacio-Mejia J."/>
            <person name="Plott C."/>
            <person name="Shakirov E."/>
            <person name="Shu S."/>
            <person name="Yoshinaga Y."/>
            <person name="Zane M."/>
            <person name="Rokhsar D."/>
            <person name="Grimwood J."/>
            <person name="Schmutz J."/>
            <person name="Juenger T."/>
        </authorList>
    </citation>
    <scope>NUCLEOTIDE SEQUENCE [LARGE SCALE GENOMIC DNA]</scope>
    <source>
        <strain evidence="1">FIL2</strain>
    </source>
</reference>